<name>A0AAE1XXM7_9LAMI</name>
<dbReference type="AlphaFoldDB" id="A0AAE1XXM7"/>
<comment type="caution">
    <text evidence="1">The sequence shown here is derived from an EMBL/GenBank/DDBJ whole genome shotgun (WGS) entry which is preliminary data.</text>
</comment>
<keyword evidence="2" id="KW-1185">Reference proteome</keyword>
<gene>
    <name evidence="1" type="ORF">Salat_2400300</name>
</gene>
<reference evidence="1" key="2">
    <citation type="journal article" date="2024" name="Plant">
        <title>Genomic evolution and insights into agronomic trait innovations of Sesamum species.</title>
        <authorList>
            <person name="Miao H."/>
            <person name="Wang L."/>
            <person name="Qu L."/>
            <person name="Liu H."/>
            <person name="Sun Y."/>
            <person name="Le M."/>
            <person name="Wang Q."/>
            <person name="Wei S."/>
            <person name="Zheng Y."/>
            <person name="Lin W."/>
            <person name="Duan Y."/>
            <person name="Cao H."/>
            <person name="Xiong S."/>
            <person name="Wang X."/>
            <person name="Wei L."/>
            <person name="Li C."/>
            <person name="Ma Q."/>
            <person name="Ju M."/>
            <person name="Zhao R."/>
            <person name="Li G."/>
            <person name="Mu C."/>
            <person name="Tian Q."/>
            <person name="Mei H."/>
            <person name="Zhang T."/>
            <person name="Gao T."/>
            <person name="Zhang H."/>
        </authorList>
    </citation>
    <scope>NUCLEOTIDE SEQUENCE</scope>
    <source>
        <strain evidence="1">3651</strain>
    </source>
</reference>
<evidence type="ECO:0000313" key="2">
    <source>
        <dbReference type="Proteomes" id="UP001293254"/>
    </source>
</evidence>
<accession>A0AAE1XXM7</accession>
<organism evidence="1 2">
    <name type="scientific">Sesamum alatum</name>
    <dbReference type="NCBI Taxonomy" id="300844"/>
    <lineage>
        <taxon>Eukaryota</taxon>
        <taxon>Viridiplantae</taxon>
        <taxon>Streptophyta</taxon>
        <taxon>Embryophyta</taxon>
        <taxon>Tracheophyta</taxon>
        <taxon>Spermatophyta</taxon>
        <taxon>Magnoliopsida</taxon>
        <taxon>eudicotyledons</taxon>
        <taxon>Gunneridae</taxon>
        <taxon>Pentapetalae</taxon>
        <taxon>asterids</taxon>
        <taxon>lamiids</taxon>
        <taxon>Lamiales</taxon>
        <taxon>Pedaliaceae</taxon>
        <taxon>Sesamum</taxon>
    </lineage>
</organism>
<evidence type="ECO:0000313" key="1">
    <source>
        <dbReference type="EMBL" id="KAK4419874.1"/>
    </source>
</evidence>
<protein>
    <submittedName>
        <fullName evidence="1">Uncharacterized protein</fullName>
    </submittedName>
</protein>
<dbReference type="EMBL" id="JACGWO010000009">
    <property type="protein sequence ID" value="KAK4419874.1"/>
    <property type="molecule type" value="Genomic_DNA"/>
</dbReference>
<proteinExistence type="predicted"/>
<sequence length="106" mass="11753">MVGFPVGWQQCTCVWTLTLVKVSGGDIGFVRLLCDPGKVPMDKEIPKISFDLKLSEDEGSEVSIPKDIWKQGSSTGQLVVGKVLSDRTYHFEALKTILFRILNPGR</sequence>
<dbReference type="Proteomes" id="UP001293254">
    <property type="component" value="Unassembled WGS sequence"/>
</dbReference>
<reference evidence="1" key="1">
    <citation type="submission" date="2020-06" db="EMBL/GenBank/DDBJ databases">
        <authorList>
            <person name="Li T."/>
            <person name="Hu X."/>
            <person name="Zhang T."/>
            <person name="Song X."/>
            <person name="Zhang H."/>
            <person name="Dai N."/>
            <person name="Sheng W."/>
            <person name="Hou X."/>
            <person name="Wei L."/>
        </authorList>
    </citation>
    <scope>NUCLEOTIDE SEQUENCE</scope>
    <source>
        <strain evidence="1">3651</strain>
        <tissue evidence="1">Leaf</tissue>
    </source>
</reference>